<organism evidence="3 4">
    <name type="scientific">Puniceibacterium sediminis</name>
    <dbReference type="NCBI Taxonomy" id="1608407"/>
    <lineage>
        <taxon>Bacteria</taxon>
        <taxon>Pseudomonadati</taxon>
        <taxon>Pseudomonadota</taxon>
        <taxon>Alphaproteobacteria</taxon>
        <taxon>Rhodobacterales</taxon>
        <taxon>Paracoccaceae</taxon>
        <taxon>Puniceibacterium</taxon>
    </lineage>
</organism>
<keyword evidence="4" id="KW-1185">Reference proteome</keyword>
<accession>A0A238WB34</accession>
<evidence type="ECO:0000256" key="1">
    <source>
        <dbReference type="ARBA" id="ARBA00008950"/>
    </source>
</evidence>
<dbReference type="InterPro" id="IPR011152">
    <property type="entry name" value="Pesterase_MJ0912"/>
</dbReference>
<dbReference type="InterPro" id="IPR024654">
    <property type="entry name" value="Calcineurin-like_PHP_lpxH"/>
</dbReference>
<dbReference type="AlphaFoldDB" id="A0A238WB34"/>
<dbReference type="RefSeq" id="WP_089269883.1">
    <property type="nucleotide sequence ID" value="NZ_FZNN01000005.1"/>
</dbReference>
<dbReference type="Gene3D" id="3.60.21.10">
    <property type="match status" value="1"/>
</dbReference>
<comment type="similarity">
    <text evidence="1">Belongs to the metallophosphoesterase superfamily. YfcE family.</text>
</comment>
<dbReference type="InterPro" id="IPR029052">
    <property type="entry name" value="Metallo-depent_PP-like"/>
</dbReference>
<evidence type="ECO:0000313" key="4">
    <source>
        <dbReference type="Proteomes" id="UP000198417"/>
    </source>
</evidence>
<dbReference type="PANTHER" id="PTHR42850:SF2">
    <property type="entry name" value="BLL5683 PROTEIN"/>
    <property type="match status" value="1"/>
</dbReference>
<dbReference type="GO" id="GO:0016791">
    <property type="term" value="F:phosphatase activity"/>
    <property type="evidence" value="ECO:0007669"/>
    <property type="project" value="TreeGrafter"/>
</dbReference>
<dbReference type="Proteomes" id="UP000198417">
    <property type="component" value="Unassembled WGS sequence"/>
</dbReference>
<feature type="domain" description="Calcineurin-like phosphoesterase" evidence="2">
    <location>
        <begin position="5"/>
        <end position="185"/>
    </location>
</feature>
<evidence type="ECO:0000259" key="2">
    <source>
        <dbReference type="Pfam" id="PF12850"/>
    </source>
</evidence>
<dbReference type="CDD" id="cd00838">
    <property type="entry name" value="MPP_superfamily"/>
    <property type="match status" value="1"/>
</dbReference>
<dbReference type="GO" id="GO:0005737">
    <property type="term" value="C:cytoplasm"/>
    <property type="evidence" value="ECO:0007669"/>
    <property type="project" value="TreeGrafter"/>
</dbReference>
<dbReference type="EMBL" id="FZNN01000005">
    <property type="protein sequence ID" value="SNR43795.1"/>
    <property type="molecule type" value="Genomic_DNA"/>
</dbReference>
<reference evidence="3 4" key="1">
    <citation type="submission" date="2017-06" db="EMBL/GenBank/DDBJ databases">
        <authorList>
            <person name="Kim H.J."/>
            <person name="Triplett B.A."/>
        </authorList>
    </citation>
    <scope>NUCLEOTIDE SEQUENCE [LARGE SCALE GENOMIC DNA]</scope>
    <source>
        <strain evidence="3 4">DSM 29052</strain>
    </source>
</reference>
<gene>
    <name evidence="3" type="ORF">SAMN06265370_10559</name>
</gene>
<dbReference type="OrthoDB" id="9813918at2"/>
<dbReference type="PIRSF" id="PIRSF000883">
    <property type="entry name" value="Pesterase_MJ0912"/>
    <property type="match status" value="1"/>
</dbReference>
<proteinExistence type="inferred from homology"/>
<dbReference type="SUPFAM" id="SSF56300">
    <property type="entry name" value="Metallo-dependent phosphatases"/>
    <property type="match status" value="1"/>
</dbReference>
<name>A0A238WB34_9RHOB</name>
<dbReference type="PANTHER" id="PTHR42850">
    <property type="entry name" value="METALLOPHOSPHOESTERASE"/>
    <property type="match status" value="1"/>
</dbReference>
<sequence length="251" mass="27235">MIQRFAVIADVHGNADALRAVLADIDTAGLTEILNLGDHFSGPLAAAETAALIGGRDMLSIRGNHDRYLLETDPADMGSWESTAFGQLSPGDLDWLRSLPATATIGDEIFLCHATPQDDETYWMEALTPDGIPHMAALPDIAERAIGLHHSLILCGHTHTARALRLPTGQYLVNPGSVGCPAYDDTHPVPHVMQTGTSDASYAILEQRTDGWQVTFRQLPYDTRRMADLARAADRPNWAAALTTGWLSRES</sequence>
<evidence type="ECO:0000313" key="3">
    <source>
        <dbReference type="EMBL" id="SNR43795.1"/>
    </source>
</evidence>
<protein>
    <submittedName>
        <fullName evidence="3">Predicted phosphodiesterase</fullName>
    </submittedName>
</protein>
<dbReference type="InterPro" id="IPR050126">
    <property type="entry name" value="Ap4A_hydrolase"/>
</dbReference>
<dbReference type="Pfam" id="PF12850">
    <property type="entry name" value="Metallophos_2"/>
    <property type="match status" value="1"/>
</dbReference>